<keyword evidence="3" id="KW-1185">Reference proteome</keyword>
<dbReference type="GO" id="GO:0016491">
    <property type="term" value="F:oxidoreductase activity"/>
    <property type="evidence" value="ECO:0007669"/>
    <property type="project" value="UniProtKB-KW"/>
</dbReference>
<evidence type="ECO:0000313" key="3">
    <source>
        <dbReference type="Proteomes" id="UP000076727"/>
    </source>
</evidence>
<evidence type="ECO:0000313" key="2">
    <source>
        <dbReference type="EMBL" id="KZT72271.1"/>
    </source>
</evidence>
<dbReference type="EMBL" id="KV429041">
    <property type="protein sequence ID" value="KZT72271.1"/>
    <property type="molecule type" value="Genomic_DNA"/>
</dbReference>
<dbReference type="Gene3D" id="3.40.30.20">
    <property type="match status" value="1"/>
</dbReference>
<evidence type="ECO:0000256" key="1">
    <source>
        <dbReference type="ARBA" id="ARBA00023002"/>
    </source>
</evidence>
<accession>A0A165SNS6</accession>
<keyword evidence="1" id="KW-0560">Oxidoreductase</keyword>
<dbReference type="Proteomes" id="UP000076727">
    <property type="component" value="Unassembled WGS sequence"/>
</dbReference>
<dbReference type="STRING" id="1314783.A0A165SNS6"/>
<proteinExistence type="predicted"/>
<sequence length="90" mass="9290">MEAVLGVLKAYPREQIRVVAVYPKDASSATICGAVLVLEDSEGHAYSAYGIPGGRPLCVIVRPAGVIGGMVSGAEGVKTYFGKVLSVVSH</sequence>
<protein>
    <submittedName>
        <fullName evidence="2">Uncharacterized protein</fullName>
    </submittedName>
</protein>
<organism evidence="2 3">
    <name type="scientific">Daedalea quercina L-15889</name>
    <dbReference type="NCBI Taxonomy" id="1314783"/>
    <lineage>
        <taxon>Eukaryota</taxon>
        <taxon>Fungi</taxon>
        <taxon>Dikarya</taxon>
        <taxon>Basidiomycota</taxon>
        <taxon>Agaricomycotina</taxon>
        <taxon>Agaricomycetes</taxon>
        <taxon>Polyporales</taxon>
        <taxon>Fomitopsis</taxon>
    </lineage>
</organism>
<gene>
    <name evidence="2" type="ORF">DAEQUDRAFT_722929</name>
</gene>
<dbReference type="AlphaFoldDB" id="A0A165SNS6"/>
<dbReference type="OrthoDB" id="2691253at2759"/>
<dbReference type="InterPro" id="IPR038220">
    <property type="entry name" value="PHOX_C_sf"/>
</dbReference>
<name>A0A165SNS6_9APHY</name>
<reference evidence="2 3" key="1">
    <citation type="journal article" date="2016" name="Mol. Biol. Evol.">
        <title>Comparative Genomics of Early-Diverging Mushroom-Forming Fungi Provides Insights into the Origins of Lignocellulose Decay Capabilities.</title>
        <authorList>
            <person name="Nagy L.G."/>
            <person name="Riley R."/>
            <person name="Tritt A."/>
            <person name="Adam C."/>
            <person name="Daum C."/>
            <person name="Floudas D."/>
            <person name="Sun H."/>
            <person name="Yadav J.S."/>
            <person name="Pangilinan J."/>
            <person name="Larsson K.H."/>
            <person name="Matsuura K."/>
            <person name="Barry K."/>
            <person name="Labutti K."/>
            <person name="Kuo R."/>
            <person name="Ohm R.A."/>
            <person name="Bhattacharya S.S."/>
            <person name="Shirouzu T."/>
            <person name="Yoshinaga Y."/>
            <person name="Martin F.M."/>
            <person name="Grigoriev I.V."/>
            <person name="Hibbett D.S."/>
        </authorList>
    </citation>
    <scope>NUCLEOTIDE SEQUENCE [LARGE SCALE GENOMIC DNA]</scope>
    <source>
        <strain evidence="2 3">L-15889</strain>
    </source>
</reference>